<reference evidence="2" key="1">
    <citation type="submission" date="2021-09" db="EMBL/GenBank/DDBJ databases">
        <title>The genome of Mauremys mutica provides insights into the evolution of semi-aquatic lifestyle.</title>
        <authorList>
            <person name="Gong S."/>
            <person name="Gao Y."/>
        </authorList>
    </citation>
    <scope>NUCLEOTIDE SEQUENCE</scope>
    <source>
        <strain evidence="2">MM-2020</strain>
        <tissue evidence="2">Muscle</tissue>
    </source>
</reference>
<dbReference type="AlphaFoldDB" id="A0A9D3XFL7"/>
<evidence type="ECO:0000313" key="3">
    <source>
        <dbReference type="Proteomes" id="UP000827986"/>
    </source>
</evidence>
<dbReference type="Proteomes" id="UP000827986">
    <property type="component" value="Unassembled WGS sequence"/>
</dbReference>
<accession>A0A9D3XFL7</accession>
<dbReference type="EMBL" id="JAHDVG010000473">
    <property type="protein sequence ID" value="KAH1178766.1"/>
    <property type="molecule type" value="Genomic_DNA"/>
</dbReference>
<organism evidence="2 3">
    <name type="scientific">Mauremys mutica</name>
    <name type="common">yellowpond turtle</name>
    <dbReference type="NCBI Taxonomy" id="74926"/>
    <lineage>
        <taxon>Eukaryota</taxon>
        <taxon>Metazoa</taxon>
        <taxon>Chordata</taxon>
        <taxon>Craniata</taxon>
        <taxon>Vertebrata</taxon>
        <taxon>Euteleostomi</taxon>
        <taxon>Archelosauria</taxon>
        <taxon>Testudinata</taxon>
        <taxon>Testudines</taxon>
        <taxon>Cryptodira</taxon>
        <taxon>Durocryptodira</taxon>
        <taxon>Testudinoidea</taxon>
        <taxon>Geoemydidae</taxon>
        <taxon>Geoemydinae</taxon>
        <taxon>Mauremys</taxon>
    </lineage>
</organism>
<gene>
    <name evidence="2" type="ORF">KIL84_000097</name>
</gene>
<protein>
    <submittedName>
        <fullName evidence="2">Uncharacterized protein</fullName>
    </submittedName>
</protein>
<evidence type="ECO:0000313" key="2">
    <source>
        <dbReference type="EMBL" id="KAH1178766.1"/>
    </source>
</evidence>
<evidence type="ECO:0000256" key="1">
    <source>
        <dbReference type="SAM" id="MobiDB-lite"/>
    </source>
</evidence>
<sequence length="103" mass="10421">MTWTRCDLGWGSRSALGSPTPLLGQAHDLLHLCPDSKGFSARSTGPMGAASCVQTQGIATPQLSAPATPGQKAGLHHSLPQSACSSPNLSLGRAAQQGSGLSQ</sequence>
<comment type="caution">
    <text evidence="2">The sequence shown here is derived from an EMBL/GenBank/DDBJ whole genome shotgun (WGS) entry which is preliminary data.</text>
</comment>
<feature type="region of interest" description="Disordered" evidence="1">
    <location>
        <begin position="62"/>
        <end position="103"/>
    </location>
</feature>
<feature type="compositionally biased region" description="Polar residues" evidence="1">
    <location>
        <begin position="79"/>
        <end position="89"/>
    </location>
</feature>
<name>A0A9D3XFL7_9SAUR</name>
<keyword evidence="3" id="KW-1185">Reference proteome</keyword>
<proteinExistence type="predicted"/>